<keyword evidence="3" id="KW-1185">Reference proteome</keyword>
<accession>A0A1Q3ARM8</accession>
<feature type="transmembrane region" description="Helical" evidence="1">
    <location>
        <begin position="247"/>
        <end position="265"/>
    </location>
</feature>
<dbReference type="PANTHER" id="PTHR33918:SF2">
    <property type="entry name" value="OS01G0704200 PROTEIN"/>
    <property type="match status" value="1"/>
</dbReference>
<evidence type="ECO:0000256" key="1">
    <source>
        <dbReference type="SAM" id="Phobius"/>
    </source>
</evidence>
<reference evidence="3" key="1">
    <citation type="submission" date="2016-04" db="EMBL/GenBank/DDBJ databases">
        <title>Cephalotus genome sequencing.</title>
        <authorList>
            <person name="Fukushima K."/>
            <person name="Hasebe M."/>
            <person name="Fang X."/>
        </authorList>
    </citation>
    <scope>NUCLEOTIDE SEQUENCE [LARGE SCALE GENOMIC DNA]</scope>
    <source>
        <strain evidence="3">cv. St1</strain>
    </source>
</reference>
<protein>
    <submittedName>
        <fullName evidence="2">Uncharacterized protein</fullName>
    </submittedName>
</protein>
<evidence type="ECO:0000313" key="3">
    <source>
        <dbReference type="Proteomes" id="UP000187406"/>
    </source>
</evidence>
<dbReference type="Proteomes" id="UP000187406">
    <property type="component" value="Unassembled WGS sequence"/>
</dbReference>
<comment type="caution">
    <text evidence="2">The sequence shown here is derived from an EMBL/GenBank/DDBJ whole genome shotgun (WGS) entry which is preliminary data.</text>
</comment>
<dbReference type="FunCoup" id="A0A1Q3ARM8">
    <property type="interactions" value="683"/>
</dbReference>
<keyword evidence="1" id="KW-0812">Transmembrane</keyword>
<dbReference type="OrthoDB" id="1927955at2759"/>
<keyword evidence="1" id="KW-1133">Transmembrane helix</keyword>
<feature type="transmembrane region" description="Helical" evidence="1">
    <location>
        <begin position="271"/>
        <end position="289"/>
    </location>
</feature>
<dbReference type="GO" id="GO:0009507">
    <property type="term" value="C:chloroplast"/>
    <property type="evidence" value="ECO:0007669"/>
    <property type="project" value="TreeGrafter"/>
</dbReference>
<feature type="transmembrane region" description="Helical" evidence="1">
    <location>
        <begin position="196"/>
        <end position="217"/>
    </location>
</feature>
<dbReference type="EMBL" id="BDDD01000065">
    <property type="protein sequence ID" value="GAV58325.1"/>
    <property type="molecule type" value="Genomic_DNA"/>
</dbReference>
<organism evidence="2 3">
    <name type="scientific">Cephalotus follicularis</name>
    <name type="common">Albany pitcher plant</name>
    <dbReference type="NCBI Taxonomy" id="3775"/>
    <lineage>
        <taxon>Eukaryota</taxon>
        <taxon>Viridiplantae</taxon>
        <taxon>Streptophyta</taxon>
        <taxon>Embryophyta</taxon>
        <taxon>Tracheophyta</taxon>
        <taxon>Spermatophyta</taxon>
        <taxon>Magnoliopsida</taxon>
        <taxon>eudicotyledons</taxon>
        <taxon>Gunneridae</taxon>
        <taxon>Pentapetalae</taxon>
        <taxon>rosids</taxon>
        <taxon>fabids</taxon>
        <taxon>Oxalidales</taxon>
        <taxon>Cephalotaceae</taxon>
        <taxon>Cephalotus</taxon>
    </lineage>
</organism>
<dbReference type="AlphaFoldDB" id="A0A1Q3ARM8"/>
<feature type="transmembrane region" description="Helical" evidence="1">
    <location>
        <begin position="340"/>
        <end position="364"/>
    </location>
</feature>
<gene>
    <name evidence="2" type="ORF">CFOL_v3_01859</name>
</gene>
<dbReference type="STRING" id="3775.A0A1Q3ARM8"/>
<dbReference type="InParanoid" id="A0A1Q3ARM8"/>
<dbReference type="PANTHER" id="PTHR33918">
    <property type="entry name" value="OS01G0704200 PROTEIN"/>
    <property type="match status" value="1"/>
</dbReference>
<keyword evidence="1" id="KW-0472">Membrane</keyword>
<evidence type="ECO:0000313" key="2">
    <source>
        <dbReference type="EMBL" id="GAV58325.1"/>
    </source>
</evidence>
<name>A0A1Q3ARM8_CEPFO</name>
<proteinExistence type="predicted"/>
<feature type="transmembrane region" description="Helical" evidence="1">
    <location>
        <begin position="161"/>
        <end position="184"/>
    </location>
</feature>
<sequence length="380" mass="42705">MAVKFASSSSSSPFTYVASSLSSPFQPRTTSQIWVFDVQLSLPQGKYDGQHCGAQKLRNRKVKTHHIVQGVLNLKENFQQRQIRHFATSENQSRYIELKPDASEQENYLPNGEDTSHVSTSFIHFERCDGKPGQISFYNPPYKREDEVVTPIIQRNQSSPLWFVGPVVLVSSFIFPSLHLRRILSMVFEDSLLTDFLILFFTEALFYSGVAVFLWLIDRLRRSTEPDPAAAANTTQPSQFGQRISSVAVLVLSLITPLVTMGLVWPWTGPAASATLAPYLVGIVVQFVFEQYARYQKSPSWPVIPIIFQVYRLHQLNRAAQLVTALSFTVRGAEMTSHNLAINSSLGTLLNVLQFLGVICIWSLSSFLMRFSPSATMTAQ</sequence>